<dbReference type="RefSeq" id="WP_152582184.1">
    <property type="nucleotide sequence ID" value="NZ_VIKT02000003.1"/>
</dbReference>
<keyword evidence="4 7" id="KW-0812">Transmembrane</keyword>
<name>A0A9E5MHC3_9MICO</name>
<dbReference type="GO" id="GO:0015254">
    <property type="term" value="F:glycerol channel activity"/>
    <property type="evidence" value="ECO:0007669"/>
    <property type="project" value="TreeGrafter"/>
</dbReference>
<dbReference type="Gene3D" id="1.20.1080.10">
    <property type="entry name" value="Glycerol uptake facilitator protein"/>
    <property type="match status" value="1"/>
</dbReference>
<evidence type="ECO:0000256" key="4">
    <source>
        <dbReference type="ARBA" id="ARBA00022692"/>
    </source>
</evidence>
<dbReference type="InterPro" id="IPR022357">
    <property type="entry name" value="MIP_CS"/>
</dbReference>
<dbReference type="PROSITE" id="PS00221">
    <property type="entry name" value="MIP"/>
    <property type="match status" value="1"/>
</dbReference>
<evidence type="ECO:0000256" key="2">
    <source>
        <dbReference type="ARBA" id="ARBA00006175"/>
    </source>
</evidence>
<dbReference type="GO" id="GO:0005886">
    <property type="term" value="C:plasma membrane"/>
    <property type="evidence" value="ECO:0007669"/>
    <property type="project" value="TreeGrafter"/>
</dbReference>
<feature type="transmembrane region" description="Helical" evidence="8">
    <location>
        <begin position="198"/>
        <end position="218"/>
    </location>
</feature>
<dbReference type="OrthoDB" id="9807293at2"/>
<feature type="transmembrane region" description="Helical" evidence="8">
    <location>
        <begin position="89"/>
        <end position="111"/>
    </location>
</feature>
<feature type="transmembrane region" description="Helical" evidence="8">
    <location>
        <begin position="43"/>
        <end position="68"/>
    </location>
</feature>
<evidence type="ECO:0000256" key="3">
    <source>
        <dbReference type="ARBA" id="ARBA00022448"/>
    </source>
</evidence>
<dbReference type="InterPro" id="IPR023271">
    <property type="entry name" value="Aquaporin-like"/>
</dbReference>
<dbReference type="GO" id="GO:0015250">
    <property type="term" value="F:water channel activity"/>
    <property type="evidence" value="ECO:0007669"/>
    <property type="project" value="TreeGrafter"/>
</dbReference>
<protein>
    <submittedName>
        <fullName evidence="9">Aquaporin family protein</fullName>
    </submittedName>
</protein>
<reference evidence="9 10" key="1">
    <citation type="submission" date="2019-06" db="EMBL/GenBank/DDBJ databases">
        <authorList>
            <person name="De-Chao Zhang Q."/>
        </authorList>
    </citation>
    <scope>NUCLEOTIDE SEQUENCE [LARGE SCALE GENOMIC DNA]</scope>
    <source>
        <strain evidence="9 10">KN1116</strain>
    </source>
</reference>
<keyword evidence="5 8" id="KW-1133">Transmembrane helix</keyword>
<keyword evidence="10" id="KW-1185">Reference proteome</keyword>
<evidence type="ECO:0000313" key="9">
    <source>
        <dbReference type="EMBL" id="NHF62180.1"/>
    </source>
</evidence>
<gene>
    <name evidence="9" type="ORF">FK219_002815</name>
</gene>
<feature type="transmembrane region" description="Helical" evidence="8">
    <location>
        <begin position="157"/>
        <end position="178"/>
    </location>
</feature>
<evidence type="ECO:0000256" key="5">
    <source>
        <dbReference type="ARBA" id="ARBA00022989"/>
    </source>
</evidence>
<evidence type="ECO:0000256" key="8">
    <source>
        <dbReference type="SAM" id="Phobius"/>
    </source>
</evidence>
<comment type="caution">
    <text evidence="9">The sequence shown here is derived from an EMBL/GenBank/DDBJ whole genome shotgun (WGS) entry which is preliminary data.</text>
</comment>
<accession>A0A9E5MHC3</accession>
<evidence type="ECO:0000256" key="7">
    <source>
        <dbReference type="RuleBase" id="RU000477"/>
    </source>
</evidence>
<dbReference type="PANTHER" id="PTHR43829:SF9">
    <property type="entry name" value="AQUAPORIN-9"/>
    <property type="match status" value="1"/>
</dbReference>
<dbReference type="InterPro" id="IPR050363">
    <property type="entry name" value="MIP/Aquaporin"/>
</dbReference>
<organism evidence="9 10">
    <name type="scientific">Microcella pacifica</name>
    <dbReference type="NCBI Taxonomy" id="2591847"/>
    <lineage>
        <taxon>Bacteria</taxon>
        <taxon>Bacillati</taxon>
        <taxon>Actinomycetota</taxon>
        <taxon>Actinomycetes</taxon>
        <taxon>Micrococcales</taxon>
        <taxon>Microbacteriaceae</taxon>
        <taxon>Microcella</taxon>
    </lineage>
</organism>
<dbReference type="PANTHER" id="PTHR43829">
    <property type="entry name" value="AQUAPORIN OR AQUAGLYCEROPORIN RELATED"/>
    <property type="match status" value="1"/>
</dbReference>
<reference evidence="9 10" key="2">
    <citation type="submission" date="2020-03" db="EMBL/GenBank/DDBJ databases">
        <title>Chryseoglobus sp. isolated from a deep-sea seamount.</title>
        <authorList>
            <person name="Zhang D.-C."/>
        </authorList>
    </citation>
    <scope>NUCLEOTIDE SEQUENCE [LARGE SCALE GENOMIC DNA]</scope>
    <source>
        <strain evidence="9 10">KN1116</strain>
    </source>
</reference>
<evidence type="ECO:0000256" key="1">
    <source>
        <dbReference type="ARBA" id="ARBA00004141"/>
    </source>
</evidence>
<evidence type="ECO:0000256" key="6">
    <source>
        <dbReference type="ARBA" id="ARBA00023136"/>
    </source>
</evidence>
<dbReference type="AlphaFoldDB" id="A0A9E5MHC3"/>
<keyword evidence="6 8" id="KW-0472">Membrane</keyword>
<dbReference type="Pfam" id="PF00230">
    <property type="entry name" value="MIP"/>
    <property type="match status" value="1"/>
</dbReference>
<dbReference type="Proteomes" id="UP000818266">
    <property type="component" value="Unassembled WGS sequence"/>
</dbReference>
<evidence type="ECO:0000313" key="10">
    <source>
        <dbReference type="Proteomes" id="UP000818266"/>
    </source>
</evidence>
<sequence length="255" mass="25581">MTPPPLPRRLLAEYLGSALLAAIVIGSGIMATTLTPDVGVQLLINALATAMGLTVLILVFGPVGGAHFNPAVTLAIATLGGMRWRDAPAYVVAQIAGCASGAILGNAMFALPAVTISTTARATGANLLAEVVAAAGLVLVILALVRSNRLDWVAPAVGAYIGSAYFFTASTSFANPAITIGRILSDTFAGIAPASAPPFIAAQLLGAAIAVGLAVLLYPRTVIVVAETPGDPGEPGTLTDAAAHVEPETQRSGAH</sequence>
<dbReference type="EMBL" id="VIKT02000003">
    <property type="protein sequence ID" value="NHF62180.1"/>
    <property type="molecule type" value="Genomic_DNA"/>
</dbReference>
<comment type="similarity">
    <text evidence="2 7">Belongs to the MIP/aquaporin (TC 1.A.8) family.</text>
</comment>
<dbReference type="PRINTS" id="PR00783">
    <property type="entry name" value="MINTRINSICP"/>
</dbReference>
<feature type="transmembrane region" description="Helical" evidence="8">
    <location>
        <begin position="123"/>
        <end position="145"/>
    </location>
</feature>
<feature type="transmembrane region" description="Helical" evidence="8">
    <location>
        <begin position="12"/>
        <end position="31"/>
    </location>
</feature>
<comment type="subcellular location">
    <subcellularLocation>
        <location evidence="1">Membrane</location>
        <topology evidence="1">Multi-pass membrane protein</topology>
    </subcellularLocation>
</comment>
<keyword evidence="3 7" id="KW-0813">Transport</keyword>
<dbReference type="SUPFAM" id="SSF81338">
    <property type="entry name" value="Aquaporin-like"/>
    <property type="match status" value="1"/>
</dbReference>
<proteinExistence type="inferred from homology"/>
<dbReference type="InterPro" id="IPR000425">
    <property type="entry name" value="MIP"/>
</dbReference>